<feature type="domain" description="FAD-binding FR-type" evidence="4">
    <location>
        <begin position="3"/>
        <end position="99"/>
    </location>
</feature>
<dbReference type="Gene3D" id="2.40.30.10">
    <property type="entry name" value="Translation factors"/>
    <property type="match status" value="1"/>
</dbReference>
<dbReference type="Proteomes" id="UP000249458">
    <property type="component" value="Unassembled WGS sequence"/>
</dbReference>
<gene>
    <name evidence="5" type="ORF">B1207_03920</name>
</gene>
<dbReference type="InterPro" id="IPR017927">
    <property type="entry name" value="FAD-bd_FR_type"/>
</dbReference>
<evidence type="ECO:0000313" key="6">
    <source>
        <dbReference type="Proteomes" id="UP000249458"/>
    </source>
</evidence>
<dbReference type="RefSeq" id="WP_112218700.1">
    <property type="nucleotide sequence ID" value="NZ_MVJN01000003.1"/>
</dbReference>
<evidence type="ECO:0000313" key="5">
    <source>
        <dbReference type="EMBL" id="RAP37330.1"/>
    </source>
</evidence>
<keyword evidence="1" id="KW-0560">Oxidoreductase</keyword>
<dbReference type="InterPro" id="IPR001433">
    <property type="entry name" value="OxRdtase_FAD/NAD-bd"/>
</dbReference>
<dbReference type="SUPFAM" id="SSF63380">
    <property type="entry name" value="Riboflavin synthase domain-like"/>
    <property type="match status" value="1"/>
</dbReference>
<dbReference type="InterPro" id="IPR050415">
    <property type="entry name" value="MRET"/>
</dbReference>
<sequence length="232" mass="26292">MENTEITAQVEHINPLSDSIIELILSPLHYVDYEAGQYLQIKTNSSYNSYSIANAPLGSHRYELHIRHTGSPYNQPLFTQIKNEGQVTIRLPFGNCTLSRLQPGKPILFIAGGTGFAPVKAMIEQLLATGDQRPFELYWGARSHSDLYMDDKVKQWQAHTSHFKYFTLLPPESDFLAPLAIKKHPDDLKQFEIIVAGPFDMAYIVRDQLLAQGLDESQLYSDAFSFKEGNKK</sequence>
<dbReference type="Gene3D" id="3.40.50.80">
    <property type="entry name" value="Nucleotide-binding domain of ferredoxin-NADP reductase (FNR) module"/>
    <property type="match status" value="1"/>
</dbReference>
<name>A0A364LKR0_9GAMM</name>
<evidence type="ECO:0000256" key="3">
    <source>
        <dbReference type="ARBA" id="ARBA00038177"/>
    </source>
</evidence>
<accession>A0A364LKR0</accession>
<dbReference type="AlphaFoldDB" id="A0A364LKR0"/>
<dbReference type="PANTHER" id="PTHR47354:SF7">
    <property type="entry name" value="NAD(P)H-FLAVIN REDUCTASE"/>
    <property type="match status" value="1"/>
</dbReference>
<dbReference type="PRINTS" id="PR00410">
    <property type="entry name" value="PHEHYDRXLASE"/>
</dbReference>
<protein>
    <submittedName>
        <fullName evidence="5">NAD(P)H-flavin reductase</fullName>
    </submittedName>
</protein>
<evidence type="ECO:0000256" key="2">
    <source>
        <dbReference type="ARBA" id="ARBA00023223"/>
    </source>
</evidence>
<dbReference type="PROSITE" id="PS51384">
    <property type="entry name" value="FAD_FR"/>
    <property type="match status" value="1"/>
</dbReference>
<dbReference type="SUPFAM" id="SSF52343">
    <property type="entry name" value="Ferredoxin reductase-like, C-terminal NADP-linked domain"/>
    <property type="match status" value="1"/>
</dbReference>
<keyword evidence="2" id="KW-0455">Luminescence</keyword>
<dbReference type="Pfam" id="PF00175">
    <property type="entry name" value="NAD_binding_1"/>
    <property type="match status" value="1"/>
</dbReference>
<comment type="caution">
    <text evidence="5">The sequence shown here is derived from an EMBL/GenBank/DDBJ whole genome shotgun (WGS) entry which is preliminary data.</text>
</comment>
<comment type="similarity">
    <text evidence="3">Belongs to the Fre/LuxG FAD/NAD(P) flavoprotein oxidoreductase family.</text>
</comment>
<dbReference type="GO" id="GO:0016491">
    <property type="term" value="F:oxidoreductase activity"/>
    <property type="evidence" value="ECO:0007669"/>
    <property type="project" value="UniProtKB-KW"/>
</dbReference>
<evidence type="ECO:0000256" key="1">
    <source>
        <dbReference type="ARBA" id="ARBA00023002"/>
    </source>
</evidence>
<reference evidence="5 6" key="1">
    <citation type="submission" date="2017-02" db="EMBL/GenBank/DDBJ databases">
        <title>Legionella quilivanii strain from human: case report and whole genome sequencing analysis.</title>
        <authorList>
            <person name="Lalancette C."/>
            <person name="Leduc J.-M."/>
            <person name="Levesque S."/>
            <person name="Fournier E."/>
            <person name="Saoud J."/>
            <person name="Faucher S.P."/>
            <person name="Bernard K."/>
            <person name="Martineau C."/>
            <person name="Longtin J."/>
        </authorList>
    </citation>
    <scope>NUCLEOTIDE SEQUENCE [LARGE SCALE GENOMIC DNA]</scope>
    <source>
        <strain evidence="5 6">ID143958</strain>
    </source>
</reference>
<dbReference type="PANTHER" id="PTHR47354">
    <property type="entry name" value="NADH OXIDOREDUCTASE HCR"/>
    <property type="match status" value="1"/>
</dbReference>
<dbReference type="GO" id="GO:0008218">
    <property type="term" value="P:bioluminescence"/>
    <property type="evidence" value="ECO:0007669"/>
    <property type="project" value="UniProtKB-KW"/>
</dbReference>
<dbReference type="InterPro" id="IPR039261">
    <property type="entry name" value="FNR_nucleotide-bd"/>
</dbReference>
<dbReference type="EMBL" id="MVJN01000003">
    <property type="protein sequence ID" value="RAP37330.1"/>
    <property type="molecule type" value="Genomic_DNA"/>
</dbReference>
<proteinExistence type="inferred from homology"/>
<organism evidence="5 6">
    <name type="scientific">Legionella quinlivanii</name>
    <dbReference type="NCBI Taxonomy" id="45073"/>
    <lineage>
        <taxon>Bacteria</taxon>
        <taxon>Pseudomonadati</taxon>
        <taxon>Pseudomonadota</taxon>
        <taxon>Gammaproteobacteria</taxon>
        <taxon>Legionellales</taxon>
        <taxon>Legionellaceae</taxon>
        <taxon>Legionella</taxon>
    </lineage>
</organism>
<evidence type="ECO:0000259" key="4">
    <source>
        <dbReference type="PROSITE" id="PS51384"/>
    </source>
</evidence>
<dbReference type="InterPro" id="IPR017938">
    <property type="entry name" value="Riboflavin_synthase-like_b-brl"/>
</dbReference>